<keyword evidence="9" id="KW-1185">Reference proteome</keyword>
<evidence type="ECO:0000256" key="1">
    <source>
        <dbReference type="ARBA" id="ARBA00004141"/>
    </source>
</evidence>
<dbReference type="AlphaFoldDB" id="A0A8S0VQN1"/>
<feature type="transmembrane region" description="Helical" evidence="6">
    <location>
        <begin position="46"/>
        <end position="64"/>
    </location>
</feature>
<dbReference type="InterPro" id="IPR011701">
    <property type="entry name" value="MFS"/>
</dbReference>
<feature type="transmembrane region" description="Helical" evidence="6">
    <location>
        <begin position="206"/>
        <end position="228"/>
    </location>
</feature>
<feature type="transmembrane region" description="Helical" evidence="6">
    <location>
        <begin position="428"/>
        <end position="451"/>
    </location>
</feature>
<accession>A0A8S0VQN1</accession>
<dbReference type="PROSITE" id="PS50850">
    <property type="entry name" value="MFS"/>
    <property type="match status" value="1"/>
</dbReference>
<feature type="transmembrane region" description="Helical" evidence="6">
    <location>
        <begin position="143"/>
        <end position="163"/>
    </location>
</feature>
<keyword evidence="4 6" id="KW-1133">Transmembrane helix</keyword>
<evidence type="ECO:0000313" key="9">
    <source>
        <dbReference type="Proteomes" id="UP000467700"/>
    </source>
</evidence>
<reference evidence="8 9" key="1">
    <citation type="submission" date="2020-01" db="EMBL/GenBank/DDBJ databases">
        <authorList>
            <person name="Gupta K D."/>
        </authorList>
    </citation>
    <scope>NUCLEOTIDE SEQUENCE [LARGE SCALE GENOMIC DNA]</scope>
</reference>
<dbReference type="SUPFAM" id="SSF103473">
    <property type="entry name" value="MFS general substrate transporter"/>
    <property type="match status" value="1"/>
</dbReference>
<evidence type="ECO:0000256" key="3">
    <source>
        <dbReference type="ARBA" id="ARBA00022692"/>
    </source>
</evidence>
<feature type="transmembrane region" description="Helical" evidence="6">
    <location>
        <begin position="340"/>
        <end position="360"/>
    </location>
</feature>
<evidence type="ECO:0000313" key="8">
    <source>
        <dbReference type="EMBL" id="CAA7260555.1"/>
    </source>
</evidence>
<dbReference type="FunFam" id="1.20.1250.20:FF:000018">
    <property type="entry name" value="MFS transporter permease"/>
    <property type="match status" value="1"/>
</dbReference>
<dbReference type="OrthoDB" id="3639251at2759"/>
<organism evidence="8 9">
    <name type="scientific">Cyclocybe aegerita</name>
    <name type="common">Black poplar mushroom</name>
    <name type="synonym">Agrocybe aegerita</name>
    <dbReference type="NCBI Taxonomy" id="1973307"/>
    <lineage>
        <taxon>Eukaryota</taxon>
        <taxon>Fungi</taxon>
        <taxon>Dikarya</taxon>
        <taxon>Basidiomycota</taxon>
        <taxon>Agaricomycotina</taxon>
        <taxon>Agaricomycetes</taxon>
        <taxon>Agaricomycetidae</taxon>
        <taxon>Agaricales</taxon>
        <taxon>Agaricineae</taxon>
        <taxon>Bolbitiaceae</taxon>
        <taxon>Cyclocybe</taxon>
    </lineage>
</organism>
<comment type="subcellular location">
    <subcellularLocation>
        <location evidence="1">Membrane</location>
        <topology evidence="1">Multi-pass membrane protein</topology>
    </subcellularLocation>
</comment>
<dbReference type="EMBL" id="CACVBS010000029">
    <property type="protein sequence ID" value="CAA7260555.1"/>
    <property type="molecule type" value="Genomic_DNA"/>
</dbReference>
<feature type="transmembrane region" description="Helical" evidence="6">
    <location>
        <begin position="400"/>
        <end position="422"/>
    </location>
</feature>
<dbReference type="GO" id="GO:0022857">
    <property type="term" value="F:transmembrane transporter activity"/>
    <property type="evidence" value="ECO:0007669"/>
    <property type="project" value="InterPro"/>
</dbReference>
<proteinExistence type="predicted"/>
<dbReference type="GO" id="GO:0016020">
    <property type="term" value="C:membrane"/>
    <property type="evidence" value="ECO:0007669"/>
    <property type="project" value="UniProtKB-SubCell"/>
</dbReference>
<keyword evidence="5 6" id="KW-0472">Membrane</keyword>
<feature type="transmembrane region" description="Helical" evidence="6">
    <location>
        <begin position="84"/>
        <end position="102"/>
    </location>
</feature>
<name>A0A8S0VQN1_CYCAE</name>
<evidence type="ECO:0000256" key="2">
    <source>
        <dbReference type="ARBA" id="ARBA00022448"/>
    </source>
</evidence>
<feature type="transmembrane region" description="Helical" evidence="6">
    <location>
        <begin position="114"/>
        <end position="137"/>
    </location>
</feature>
<sequence length="479" mass="53620">MTTRDDKDVKLSEKDGSSVDSLKLESNEQYDAEFERKTMRYVDWRIIPVLAMVYSFALIDRINLGAAHTAGMGVDLGLMTGDRFSIISCMYFVPYILLQLPGNLVLRKFGVRNWLTFIVVSWGAVQLGMGFVYSWGYLVLCRVLLGVFEASFFPSLLWIITAWYKRHEVHKRLAVFYLISVTAGGLSPILAYVFSLLKGRGGLEGWRWIFIIEGLITLFLGLITWLYIPAFPDQNNFLTPEQTKLVLKRIDDDRGDAIPDPLTAHIVFKHLRDWTLWAYGIMFMCAAMPSYAQSFFIPIILRGMGWSQTAALLLSAPPYGPSIPTTMLVAYLSDRYKHRSGFIVLCVVVCLTGVSLLAWAKQDEVRYFGAFLTNAGNSGAIPTILAYSSNNVVSHSKRSVQTAMVVSLGAIGGILATTVFRAVDYPRYIPGLGATLGSQGLLLFLLGATTIHFTRLNRQMREGKRQEPLEGQPGFFYTL</sequence>
<dbReference type="InterPro" id="IPR036259">
    <property type="entry name" value="MFS_trans_sf"/>
</dbReference>
<feature type="transmembrane region" description="Helical" evidence="6">
    <location>
        <begin position="276"/>
        <end position="300"/>
    </location>
</feature>
<evidence type="ECO:0000259" key="7">
    <source>
        <dbReference type="PROSITE" id="PS50850"/>
    </source>
</evidence>
<feature type="domain" description="Major facilitator superfamily (MFS) profile" evidence="7">
    <location>
        <begin position="46"/>
        <end position="465"/>
    </location>
</feature>
<gene>
    <name evidence="8" type="ORF">AAE3_LOCUS2611</name>
</gene>
<dbReference type="InterPro" id="IPR020846">
    <property type="entry name" value="MFS_dom"/>
</dbReference>
<dbReference type="Gene3D" id="1.20.1250.20">
    <property type="entry name" value="MFS general substrate transporter like domains"/>
    <property type="match status" value="2"/>
</dbReference>
<comment type="caution">
    <text evidence="8">The sequence shown here is derived from an EMBL/GenBank/DDBJ whole genome shotgun (WGS) entry which is preliminary data.</text>
</comment>
<dbReference type="FunFam" id="1.20.1250.20:FF:000013">
    <property type="entry name" value="MFS general substrate transporter"/>
    <property type="match status" value="1"/>
</dbReference>
<evidence type="ECO:0000256" key="5">
    <source>
        <dbReference type="ARBA" id="ARBA00023136"/>
    </source>
</evidence>
<dbReference type="PANTHER" id="PTHR43791:SF3">
    <property type="entry name" value="MAJOR FACILITATOR SUPERFAMILY (MFS) PROFILE DOMAIN-CONTAINING PROTEIN"/>
    <property type="match status" value="1"/>
</dbReference>
<dbReference type="Pfam" id="PF07690">
    <property type="entry name" value="MFS_1"/>
    <property type="match status" value="1"/>
</dbReference>
<feature type="transmembrane region" description="Helical" evidence="6">
    <location>
        <begin position="366"/>
        <end position="388"/>
    </location>
</feature>
<feature type="transmembrane region" description="Helical" evidence="6">
    <location>
        <begin position="175"/>
        <end position="194"/>
    </location>
</feature>
<dbReference type="Proteomes" id="UP000467700">
    <property type="component" value="Unassembled WGS sequence"/>
</dbReference>
<protein>
    <recommendedName>
        <fullName evidence="7">Major facilitator superfamily (MFS) profile domain-containing protein</fullName>
    </recommendedName>
</protein>
<feature type="transmembrane region" description="Helical" evidence="6">
    <location>
        <begin position="312"/>
        <end position="333"/>
    </location>
</feature>
<dbReference type="PANTHER" id="PTHR43791">
    <property type="entry name" value="PERMEASE-RELATED"/>
    <property type="match status" value="1"/>
</dbReference>
<evidence type="ECO:0000256" key="6">
    <source>
        <dbReference type="SAM" id="Phobius"/>
    </source>
</evidence>
<keyword evidence="2" id="KW-0813">Transport</keyword>
<keyword evidence="3 6" id="KW-0812">Transmembrane</keyword>
<evidence type="ECO:0000256" key="4">
    <source>
        <dbReference type="ARBA" id="ARBA00022989"/>
    </source>
</evidence>